<dbReference type="Proteomes" id="UP000257109">
    <property type="component" value="Unassembled WGS sequence"/>
</dbReference>
<evidence type="ECO:0008006" key="4">
    <source>
        <dbReference type="Google" id="ProtNLM"/>
    </source>
</evidence>
<comment type="caution">
    <text evidence="2">The sequence shown here is derived from an EMBL/GenBank/DDBJ whole genome shotgun (WGS) entry which is preliminary data.</text>
</comment>
<organism evidence="2 3">
    <name type="scientific">Mucuna pruriens</name>
    <name type="common">Velvet bean</name>
    <name type="synonym">Dolichos pruriens</name>
    <dbReference type="NCBI Taxonomy" id="157652"/>
    <lineage>
        <taxon>Eukaryota</taxon>
        <taxon>Viridiplantae</taxon>
        <taxon>Streptophyta</taxon>
        <taxon>Embryophyta</taxon>
        <taxon>Tracheophyta</taxon>
        <taxon>Spermatophyta</taxon>
        <taxon>Magnoliopsida</taxon>
        <taxon>eudicotyledons</taxon>
        <taxon>Gunneridae</taxon>
        <taxon>Pentapetalae</taxon>
        <taxon>rosids</taxon>
        <taxon>fabids</taxon>
        <taxon>Fabales</taxon>
        <taxon>Fabaceae</taxon>
        <taxon>Papilionoideae</taxon>
        <taxon>50 kb inversion clade</taxon>
        <taxon>NPAAA clade</taxon>
        <taxon>indigoferoid/millettioid clade</taxon>
        <taxon>Phaseoleae</taxon>
        <taxon>Mucuna</taxon>
    </lineage>
</organism>
<keyword evidence="1" id="KW-0812">Transmembrane</keyword>
<feature type="non-terminal residue" evidence="2">
    <location>
        <position position="1"/>
    </location>
</feature>
<evidence type="ECO:0000256" key="1">
    <source>
        <dbReference type="SAM" id="Phobius"/>
    </source>
</evidence>
<gene>
    <name evidence="2" type="ORF">CR513_58094</name>
</gene>
<feature type="transmembrane region" description="Helical" evidence="1">
    <location>
        <begin position="63"/>
        <end position="86"/>
    </location>
</feature>
<dbReference type="STRING" id="157652.A0A371EBR9"/>
<dbReference type="PANTHER" id="PTHR38928">
    <property type="entry name" value="ARGOS7"/>
    <property type="match status" value="1"/>
</dbReference>
<dbReference type="EMBL" id="QJKJ01014877">
    <property type="protein sequence ID" value="RDX63473.1"/>
    <property type="molecule type" value="Genomic_DNA"/>
</dbReference>
<evidence type="ECO:0000313" key="2">
    <source>
        <dbReference type="EMBL" id="RDX63473.1"/>
    </source>
</evidence>
<proteinExistence type="predicted"/>
<evidence type="ECO:0000313" key="3">
    <source>
        <dbReference type="Proteomes" id="UP000257109"/>
    </source>
</evidence>
<sequence length="129" mass="14033">MVPNKHNSSGGGSHTLHCMPRYKFLPILPKRPNSFSFSDSVVFTLLTLAGIRRNFHRRWRTSAMVRFFGALSILILAAVAASMVVLPLMLPPLPPPPLVLLFFPVGIMAALMLLAFAPSDVPVAANVVV</sequence>
<accession>A0A371EBR9</accession>
<dbReference type="AlphaFoldDB" id="A0A371EBR9"/>
<feature type="transmembrane region" description="Helical" evidence="1">
    <location>
        <begin position="98"/>
        <end position="117"/>
    </location>
</feature>
<reference evidence="2" key="1">
    <citation type="submission" date="2018-05" db="EMBL/GenBank/DDBJ databases">
        <title>Draft genome of Mucuna pruriens seed.</title>
        <authorList>
            <person name="Nnadi N.E."/>
            <person name="Vos R."/>
            <person name="Hasami M.H."/>
            <person name="Devisetty U.K."/>
            <person name="Aguiy J.C."/>
        </authorList>
    </citation>
    <scope>NUCLEOTIDE SEQUENCE [LARGE SCALE GENOMIC DNA]</scope>
    <source>
        <strain evidence="2">JCA_2017</strain>
    </source>
</reference>
<keyword evidence="1" id="KW-1133">Transmembrane helix</keyword>
<protein>
    <recommendedName>
        <fullName evidence="4">Transmembrane protein</fullName>
    </recommendedName>
</protein>
<name>A0A371EBR9_MUCPR</name>
<dbReference type="PANTHER" id="PTHR38928:SF9">
    <property type="entry name" value="TRANSMEMBRANE PROTEIN"/>
    <property type="match status" value="1"/>
</dbReference>
<keyword evidence="3" id="KW-1185">Reference proteome</keyword>
<keyword evidence="1" id="KW-0472">Membrane</keyword>